<dbReference type="Pfam" id="PF03567">
    <property type="entry name" value="Sulfotransfer_2"/>
    <property type="match status" value="1"/>
</dbReference>
<evidence type="ECO:0000256" key="8">
    <source>
        <dbReference type="ARBA" id="ARBA00023136"/>
    </source>
</evidence>
<evidence type="ECO:0000256" key="6">
    <source>
        <dbReference type="ARBA" id="ARBA00022989"/>
    </source>
</evidence>
<dbReference type="AlphaFoldDB" id="H2ZHU6"/>
<keyword evidence="11" id="KW-1185">Reference proteome</keyword>
<dbReference type="PANTHER" id="PTHR12129:SF15">
    <property type="entry name" value="URONYL 2-SULFOTRANSFERASE"/>
    <property type="match status" value="1"/>
</dbReference>
<keyword evidence="9" id="KW-0325">Glycoprotein</keyword>
<reference evidence="10" key="3">
    <citation type="submission" date="2025-09" db="UniProtKB">
        <authorList>
            <consortium name="Ensembl"/>
        </authorList>
    </citation>
    <scope>IDENTIFICATION</scope>
</reference>
<dbReference type="HOGENOM" id="CLU_1647539_0_0_1"/>
<dbReference type="STRING" id="51511.ENSCSAVP00000017162"/>
<name>H2ZHU6_CIOSA</name>
<reference evidence="11" key="1">
    <citation type="submission" date="2003-08" db="EMBL/GenBank/DDBJ databases">
        <authorList>
            <person name="Birren B."/>
            <person name="Nusbaum C."/>
            <person name="Abebe A."/>
            <person name="Abouelleil A."/>
            <person name="Adekoya E."/>
            <person name="Ait-zahra M."/>
            <person name="Allen N."/>
            <person name="Allen T."/>
            <person name="An P."/>
            <person name="Anderson M."/>
            <person name="Anderson S."/>
            <person name="Arachchi H."/>
            <person name="Armbruster J."/>
            <person name="Bachantsang P."/>
            <person name="Baldwin J."/>
            <person name="Barry A."/>
            <person name="Bayul T."/>
            <person name="Blitshsteyn B."/>
            <person name="Bloom T."/>
            <person name="Blye J."/>
            <person name="Boguslavskiy L."/>
            <person name="Borowsky M."/>
            <person name="Boukhgalter B."/>
            <person name="Brunache A."/>
            <person name="Butler J."/>
            <person name="Calixte N."/>
            <person name="Calvo S."/>
            <person name="Camarata J."/>
            <person name="Campo K."/>
            <person name="Chang J."/>
            <person name="Cheshatsang Y."/>
            <person name="Citroen M."/>
            <person name="Collymore A."/>
            <person name="Considine T."/>
            <person name="Cook A."/>
            <person name="Cooke P."/>
            <person name="Corum B."/>
            <person name="Cuomo C."/>
            <person name="David R."/>
            <person name="Dawoe T."/>
            <person name="Degray S."/>
            <person name="Dodge S."/>
            <person name="Dooley K."/>
            <person name="Dorje P."/>
            <person name="Dorjee K."/>
            <person name="Dorris L."/>
            <person name="Duffey N."/>
            <person name="Dupes A."/>
            <person name="Elkins T."/>
            <person name="Engels R."/>
            <person name="Erickson J."/>
            <person name="Farina A."/>
            <person name="Faro S."/>
            <person name="Ferreira P."/>
            <person name="Fischer H."/>
            <person name="Fitzgerald M."/>
            <person name="Foley K."/>
            <person name="Gage D."/>
            <person name="Galagan J."/>
            <person name="Gearin G."/>
            <person name="Gnerre S."/>
            <person name="Gnirke A."/>
            <person name="Goyette A."/>
            <person name="Graham J."/>
            <person name="Grandbois E."/>
            <person name="Gyaltsen K."/>
            <person name="Hafez N."/>
            <person name="Hagopian D."/>
            <person name="Hagos B."/>
            <person name="Hall J."/>
            <person name="Hatcher B."/>
            <person name="Heller A."/>
            <person name="Higgins H."/>
            <person name="Honan T."/>
            <person name="Horn A."/>
            <person name="Houde N."/>
            <person name="Hughes L."/>
            <person name="Hulme W."/>
            <person name="Husby E."/>
            <person name="Iliev I."/>
            <person name="Jaffe D."/>
            <person name="Jones C."/>
            <person name="Kamal M."/>
            <person name="Kamat A."/>
            <person name="Kamvysselis M."/>
            <person name="Karlsson E."/>
            <person name="Kells C."/>
            <person name="Kieu A."/>
            <person name="Kisner P."/>
            <person name="Kodira C."/>
            <person name="Kulbokas E."/>
            <person name="Labutti K."/>
            <person name="Lama D."/>
            <person name="Landers T."/>
            <person name="Leger J."/>
            <person name="Levine S."/>
            <person name="Lewis D."/>
            <person name="Lewis T."/>
            <person name="Lindblad-toh K."/>
            <person name="Liu X."/>
            <person name="Lokyitsang T."/>
            <person name="Lokyitsang Y."/>
            <person name="Lucien O."/>
            <person name="Lui A."/>
            <person name="Ma L.J."/>
            <person name="Mabbitt R."/>
            <person name="Macdonald J."/>
            <person name="Maclean C."/>
            <person name="Major J."/>
            <person name="Manning J."/>
            <person name="Marabella R."/>
            <person name="Maru K."/>
            <person name="Matthews C."/>
            <person name="Mauceli E."/>
            <person name="Mccarthy M."/>
            <person name="Mcdonough S."/>
            <person name="Mcghee T."/>
            <person name="Meldrim J."/>
            <person name="Meneus L."/>
            <person name="Mesirov J."/>
            <person name="Mihalev A."/>
            <person name="Mihova T."/>
            <person name="Mikkelsen T."/>
            <person name="Mlenga V."/>
            <person name="Moru K."/>
            <person name="Mozes J."/>
            <person name="Mulrain L."/>
            <person name="Munson G."/>
            <person name="Naylor J."/>
            <person name="Newes C."/>
            <person name="Nguyen C."/>
            <person name="Nguyen N."/>
            <person name="Nguyen T."/>
            <person name="Nicol R."/>
            <person name="Nielsen C."/>
            <person name="Nizzari M."/>
            <person name="Norbu C."/>
            <person name="Norbu N."/>
            <person name="O'donnell P."/>
            <person name="Okoawo O."/>
            <person name="O'leary S."/>
            <person name="Omotosho B."/>
            <person name="O'neill K."/>
            <person name="Osman S."/>
            <person name="Parker S."/>
            <person name="Perrin D."/>
            <person name="Phunkhang P."/>
            <person name="Piqani B."/>
            <person name="Purcell S."/>
            <person name="Rachupka T."/>
            <person name="Ramasamy U."/>
            <person name="Rameau R."/>
            <person name="Ray V."/>
            <person name="Raymond C."/>
            <person name="Retta R."/>
            <person name="Richardson S."/>
            <person name="Rise C."/>
            <person name="Rodriguez J."/>
            <person name="Rogers J."/>
            <person name="Rogov P."/>
            <person name="Rutman M."/>
            <person name="Schupbach R."/>
            <person name="Seaman C."/>
            <person name="Settipalli S."/>
            <person name="Sharpe T."/>
            <person name="Sheridan J."/>
            <person name="Sherpa N."/>
            <person name="Shi J."/>
            <person name="Smirnov S."/>
            <person name="Smith C."/>
            <person name="Sougnez C."/>
            <person name="Spencer B."/>
            <person name="Stalker J."/>
            <person name="Stange-thomann N."/>
            <person name="Stavropoulos S."/>
            <person name="Stetson K."/>
            <person name="Stone C."/>
            <person name="Stone S."/>
            <person name="Stubbs M."/>
            <person name="Talamas J."/>
            <person name="Tchuinga P."/>
            <person name="Tenzing P."/>
            <person name="Tesfaye S."/>
            <person name="Theodore J."/>
            <person name="Thoulutsang Y."/>
            <person name="Topham K."/>
            <person name="Towey S."/>
            <person name="Tsamla T."/>
            <person name="Tsomo N."/>
            <person name="Vallee D."/>
            <person name="Vassiliev H."/>
            <person name="Venkataraman V."/>
            <person name="Vinson J."/>
            <person name="Vo A."/>
            <person name="Wade C."/>
            <person name="Wang S."/>
            <person name="Wangchuk T."/>
            <person name="Wangdi T."/>
            <person name="Whittaker C."/>
            <person name="Wilkinson J."/>
            <person name="Wu Y."/>
            <person name="Wyman D."/>
            <person name="Yadav S."/>
            <person name="Yang S."/>
            <person name="Yang X."/>
            <person name="Yeager S."/>
            <person name="Yee E."/>
            <person name="Young G."/>
            <person name="Zainoun J."/>
            <person name="Zembeck L."/>
            <person name="Zimmer A."/>
            <person name="Zody M."/>
            <person name="Lander E."/>
        </authorList>
    </citation>
    <scope>NUCLEOTIDE SEQUENCE [LARGE SCALE GENOMIC DNA]</scope>
</reference>
<evidence type="ECO:0000256" key="5">
    <source>
        <dbReference type="ARBA" id="ARBA00022968"/>
    </source>
</evidence>
<dbReference type="InterPro" id="IPR027417">
    <property type="entry name" value="P-loop_NTPase"/>
</dbReference>
<keyword evidence="4" id="KW-0812">Transmembrane</keyword>
<keyword evidence="5" id="KW-0735">Signal-anchor</keyword>
<keyword evidence="3" id="KW-0808">Transferase</keyword>
<keyword evidence="6" id="KW-1133">Transmembrane helix</keyword>
<comment type="similarity">
    <text evidence="2">Belongs to the sulfotransferase 3 family.</text>
</comment>
<dbReference type="GO" id="GO:0000139">
    <property type="term" value="C:Golgi membrane"/>
    <property type="evidence" value="ECO:0007669"/>
    <property type="project" value="UniProtKB-SubCell"/>
</dbReference>
<evidence type="ECO:0000256" key="9">
    <source>
        <dbReference type="ARBA" id="ARBA00023180"/>
    </source>
</evidence>
<dbReference type="InterPro" id="IPR005331">
    <property type="entry name" value="Sulfotransferase"/>
</dbReference>
<dbReference type="Gene3D" id="3.40.50.300">
    <property type="entry name" value="P-loop containing nucleotide triphosphate hydrolases"/>
    <property type="match status" value="1"/>
</dbReference>
<organism evidence="10 11">
    <name type="scientific">Ciona savignyi</name>
    <name type="common">Pacific transparent sea squirt</name>
    <dbReference type="NCBI Taxonomy" id="51511"/>
    <lineage>
        <taxon>Eukaryota</taxon>
        <taxon>Metazoa</taxon>
        <taxon>Chordata</taxon>
        <taxon>Tunicata</taxon>
        <taxon>Ascidiacea</taxon>
        <taxon>Phlebobranchia</taxon>
        <taxon>Cionidae</taxon>
        <taxon>Ciona</taxon>
    </lineage>
</organism>
<keyword evidence="8" id="KW-0472">Membrane</keyword>
<reference evidence="10" key="2">
    <citation type="submission" date="2025-08" db="UniProtKB">
        <authorList>
            <consortium name="Ensembl"/>
        </authorList>
    </citation>
    <scope>IDENTIFICATION</scope>
</reference>
<evidence type="ECO:0000256" key="7">
    <source>
        <dbReference type="ARBA" id="ARBA00023034"/>
    </source>
</evidence>
<evidence type="ECO:0000256" key="4">
    <source>
        <dbReference type="ARBA" id="ARBA00022692"/>
    </source>
</evidence>
<dbReference type="GO" id="GO:0008146">
    <property type="term" value="F:sulfotransferase activity"/>
    <property type="evidence" value="ECO:0007669"/>
    <property type="project" value="InterPro"/>
</dbReference>
<comment type="subcellular location">
    <subcellularLocation>
        <location evidence="1">Golgi apparatus membrane</location>
        <topology evidence="1">Single-pass type II membrane protein</topology>
    </subcellularLocation>
</comment>
<evidence type="ECO:0000256" key="2">
    <source>
        <dbReference type="ARBA" id="ARBA00010569"/>
    </source>
</evidence>
<accession>H2ZHU6</accession>
<dbReference type="Proteomes" id="UP000007875">
    <property type="component" value="Unassembled WGS sequence"/>
</dbReference>
<proteinExistence type="inferred from homology"/>
<protein>
    <submittedName>
        <fullName evidence="10">Uncharacterized protein</fullName>
    </submittedName>
</protein>
<keyword evidence="7" id="KW-0333">Golgi apparatus</keyword>
<sequence length="161" mass="18928">MCISFQVIILSRQETSMTSQSQPGNELLTNFVGSVVYNRAPKCASTTMRRIIIQLSRHEEALFKLHLESKPFIKQKLNLTEQEELVHSWSVLPTPTIFIRHLHYIDFTRFGYIQPSYINVIREPVARYVSAYYFNRFGFVGWGDTKVKKWLPGMTDEKRYM</sequence>
<dbReference type="Ensembl" id="ENSCSAVT00000017349.1">
    <property type="protein sequence ID" value="ENSCSAVP00000017162.1"/>
    <property type="gene ID" value="ENSCSAVG00000010098.1"/>
</dbReference>
<dbReference type="InterPro" id="IPR007734">
    <property type="entry name" value="Heparan_SO4_2-O-STrfase"/>
</dbReference>
<evidence type="ECO:0000256" key="3">
    <source>
        <dbReference type="ARBA" id="ARBA00022679"/>
    </source>
</evidence>
<dbReference type="PANTHER" id="PTHR12129">
    <property type="entry name" value="HEPARAN SULFATE 2-O-SULFOTRANSFERASE"/>
    <property type="match status" value="1"/>
</dbReference>
<evidence type="ECO:0000313" key="10">
    <source>
        <dbReference type="Ensembl" id="ENSCSAVP00000017162.1"/>
    </source>
</evidence>
<evidence type="ECO:0000256" key="1">
    <source>
        <dbReference type="ARBA" id="ARBA00004323"/>
    </source>
</evidence>
<dbReference type="GeneTree" id="ENSGT00530000063408"/>
<evidence type="ECO:0000313" key="11">
    <source>
        <dbReference type="Proteomes" id="UP000007875"/>
    </source>
</evidence>
<dbReference type="eggNOG" id="KOG3922">
    <property type="taxonomic scope" value="Eukaryota"/>
</dbReference>
<dbReference type="InParanoid" id="H2ZHU6"/>
<dbReference type="SUPFAM" id="SSF52540">
    <property type="entry name" value="P-loop containing nucleoside triphosphate hydrolases"/>
    <property type="match status" value="1"/>
</dbReference>